<evidence type="ECO:0000256" key="6">
    <source>
        <dbReference type="ARBA" id="ARBA00023136"/>
    </source>
</evidence>
<comment type="caution">
    <text evidence="9">The sequence shown here is derived from an EMBL/GenBank/DDBJ whole genome shotgun (WGS) entry which is preliminary data.</text>
</comment>
<evidence type="ECO:0000256" key="1">
    <source>
        <dbReference type="ARBA" id="ARBA00004651"/>
    </source>
</evidence>
<evidence type="ECO:0000256" key="5">
    <source>
        <dbReference type="ARBA" id="ARBA00022989"/>
    </source>
</evidence>
<dbReference type="Proteomes" id="UP000628775">
    <property type="component" value="Unassembled WGS sequence"/>
</dbReference>
<accession>A0A8J2YFT4</accession>
<dbReference type="SUPFAM" id="SSF161098">
    <property type="entry name" value="MetI-like"/>
    <property type="match status" value="1"/>
</dbReference>
<evidence type="ECO:0000256" key="4">
    <source>
        <dbReference type="ARBA" id="ARBA00022692"/>
    </source>
</evidence>
<keyword evidence="6 7" id="KW-0472">Membrane</keyword>
<sequence length="294" mass="33319">MKKKIHLNPGAMYVTPAVIVIALVMLFPLVYTFYLSFNESSLYSTGLKFVGFSQYVKLFQDHLFVNSLKATFYWTFGSVVFQFLLGFFVAVVLNQKFIRYRSVLRIFIMIPWVLPSIIGVNVWKWAYHPDFGIINYFLKSMGLISHNITWLSGAHTALLSTIIVNVWKMFPLVMLMIEASLQSVPEHLKDAAKVDGANMVRTFFTVTVPHISSTCYTIIMLLVIWTLNSFVFVYALTGGGPAHSSEVMSMYVYKYAFENYNFGLAAAASVVLFLITVVFALIYALVTMKGEGER</sequence>
<evidence type="ECO:0000256" key="2">
    <source>
        <dbReference type="ARBA" id="ARBA00022448"/>
    </source>
</evidence>
<comment type="subcellular location">
    <subcellularLocation>
        <location evidence="1 7">Cell membrane</location>
        <topology evidence="1 7">Multi-pass membrane protein</topology>
    </subcellularLocation>
</comment>
<keyword evidence="5 7" id="KW-1133">Transmembrane helix</keyword>
<feature type="transmembrane region" description="Helical" evidence="7">
    <location>
        <begin position="218"/>
        <end position="242"/>
    </location>
</feature>
<dbReference type="CDD" id="cd06261">
    <property type="entry name" value="TM_PBP2"/>
    <property type="match status" value="1"/>
</dbReference>
<comment type="similarity">
    <text evidence="7">Belongs to the binding-protein-dependent transport system permease family.</text>
</comment>
<dbReference type="Pfam" id="PF00528">
    <property type="entry name" value="BPD_transp_1"/>
    <property type="match status" value="1"/>
</dbReference>
<keyword evidence="10" id="KW-1185">Reference proteome</keyword>
<reference evidence="9" key="2">
    <citation type="submission" date="2020-09" db="EMBL/GenBank/DDBJ databases">
        <authorList>
            <person name="Sun Q."/>
            <person name="Zhou Y."/>
        </authorList>
    </citation>
    <scope>NUCLEOTIDE SEQUENCE</scope>
    <source>
        <strain evidence="9">CGMCC 1.15371</strain>
    </source>
</reference>
<feature type="domain" description="ABC transmembrane type-1" evidence="8">
    <location>
        <begin position="68"/>
        <end position="283"/>
    </location>
</feature>
<dbReference type="PROSITE" id="PS50928">
    <property type="entry name" value="ABC_TM1"/>
    <property type="match status" value="1"/>
</dbReference>
<evidence type="ECO:0000256" key="7">
    <source>
        <dbReference type="RuleBase" id="RU363032"/>
    </source>
</evidence>
<dbReference type="GO" id="GO:0055085">
    <property type="term" value="P:transmembrane transport"/>
    <property type="evidence" value="ECO:0007669"/>
    <property type="project" value="InterPro"/>
</dbReference>
<dbReference type="GO" id="GO:0005886">
    <property type="term" value="C:plasma membrane"/>
    <property type="evidence" value="ECO:0007669"/>
    <property type="project" value="UniProtKB-SubCell"/>
</dbReference>
<protein>
    <submittedName>
        <fullName evidence="9">Sugar ABC transporter permease</fullName>
    </submittedName>
</protein>
<keyword evidence="2 7" id="KW-0813">Transport</keyword>
<dbReference type="InterPro" id="IPR000515">
    <property type="entry name" value="MetI-like"/>
</dbReference>
<organism evidence="9 10">
    <name type="scientific">Pullulanibacillus camelliae</name>
    <dbReference type="NCBI Taxonomy" id="1707096"/>
    <lineage>
        <taxon>Bacteria</taxon>
        <taxon>Bacillati</taxon>
        <taxon>Bacillota</taxon>
        <taxon>Bacilli</taxon>
        <taxon>Bacillales</taxon>
        <taxon>Sporolactobacillaceae</taxon>
        <taxon>Pullulanibacillus</taxon>
    </lineage>
</organism>
<evidence type="ECO:0000256" key="3">
    <source>
        <dbReference type="ARBA" id="ARBA00022475"/>
    </source>
</evidence>
<feature type="transmembrane region" description="Helical" evidence="7">
    <location>
        <begin position="72"/>
        <end position="94"/>
    </location>
</feature>
<keyword evidence="4 7" id="KW-0812">Transmembrane</keyword>
<dbReference type="RefSeq" id="WP_229672256.1">
    <property type="nucleotide sequence ID" value="NZ_BMIR01000002.1"/>
</dbReference>
<reference evidence="9" key="1">
    <citation type="journal article" date="2014" name="Int. J. Syst. Evol. Microbiol.">
        <title>Complete genome sequence of Corynebacterium casei LMG S-19264T (=DSM 44701T), isolated from a smear-ripened cheese.</title>
        <authorList>
            <consortium name="US DOE Joint Genome Institute (JGI-PGF)"/>
            <person name="Walter F."/>
            <person name="Albersmeier A."/>
            <person name="Kalinowski J."/>
            <person name="Ruckert C."/>
        </authorList>
    </citation>
    <scope>NUCLEOTIDE SEQUENCE</scope>
    <source>
        <strain evidence="9">CGMCC 1.15371</strain>
    </source>
</reference>
<dbReference type="Gene3D" id="1.10.3720.10">
    <property type="entry name" value="MetI-like"/>
    <property type="match status" value="1"/>
</dbReference>
<gene>
    <name evidence="9" type="ORF">GCM10011391_07600</name>
</gene>
<evidence type="ECO:0000259" key="8">
    <source>
        <dbReference type="PROSITE" id="PS50928"/>
    </source>
</evidence>
<dbReference type="AlphaFoldDB" id="A0A8J2YFT4"/>
<feature type="transmembrane region" description="Helical" evidence="7">
    <location>
        <begin position="106"/>
        <end position="127"/>
    </location>
</feature>
<feature type="transmembrane region" description="Helical" evidence="7">
    <location>
        <begin position="262"/>
        <end position="286"/>
    </location>
</feature>
<evidence type="ECO:0000313" key="10">
    <source>
        <dbReference type="Proteomes" id="UP000628775"/>
    </source>
</evidence>
<evidence type="ECO:0000313" key="9">
    <source>
        <dbReference type="EMBL" id="GGE31400.1"/>
    </source>
</evidence>
<dbReference type="InterPro" id="IPR035906">
    <property type="entry name" value="MetI-like_sf"/>
</dbReference>
<dbReference type="PANTHER" id="PTHR43005:SF1">
    <property type="entry name" value="SPERMIDINE_PUTRESCINE TRANSPORT SYSTEM PERMEASE PROTEIN"/>
    <property type="match status" value="1"/>
</dbReference>
<proteinExistence type="inferred from homology"/>
<dbReference type="PANTHER" id="PTHR43005">
    <property type="entry name" value="BLR7065 PROTEIN"/>
    <property type="match status" value="1"/>
</dbReference>
<name>A0A8J2YFT4_9BACL</name>
<dbReference type="EMBL" id="BMIR01000002">
    <property type="protein sequence ID" value="GGE31400.1"/>
    <property type="molecule type" value="Genomic_DNA"/>
</dbReference>
<feature type="transmembrane region" description="Helical" evidence="7">
    <location>
        <begin position="12"/>
        <end position="34"/>
    </location>
</feature>
<keyword evidence="3" id="KW-1003">Cell membrane</keyword>
<feature type="transmembrane region" description="Helical" evidence="7">
    <location>
        <begin position="147"/>
        <end position="167"/>
    </location>
</feature>